<dbReference type="Proteomes" id="UP000295696">
    <property type="component" value="Unassembled WGS sequence"/>
</dbReference>
<comment type="caution">
    <text evidence="2">The sequence shown here is derived from an EMBL/GenBank/DDBJ whole genome shotgun (WGS) entry which is preliminary data.</text>
</comment>
<keyword evidence="3" id="KW-1185">Reference proteome</keyword>
<accession>A0A4R3JGG0</accession>
<dbReference type="CDD" id="cd20612">
    <property type="entry name" value="CYP_LDS-like_C"/>
    <property type="match status" value="1"/>
</dbReference>
<dbReference type="Gene3D" id="1.10.630.10">
    <property type="entry name" value="Cytochrome P450"/>
    <property type="match status" value="1"/>
</dbReference>
<dbReference type="Pfam" id="PF00067">
    <property type="entry name" value="p450"/>
    <property type="match status" value="1"/>
</dbReference>
<name>A0A4R3JGG0_9RHOB</name>
<evidence type="ECO:0000313" key="3">
    <source>
        <dbReference type="Proteomes" id="UP000295696"/>
    </source>
</evidence>
<protein>
    <submittedName>
        <fullName evidence="2">Cytochrome P450</fullName>
    </submittedName>
</protein>
<gene>
    <name evidence="2" type="ORF">EDD52_105136</name>
</gene>
<dbReference type="GO" id="GO:0016705">
    <property type="term" value="F:oxidoreductase activity, acting on paired donors, with incorporation or reduction of molecular oxygen"/>
    <property type="evidence" value="ECO:0007669"/>
    <property type="project" value="InterPro"/>
</dbReference>
<dbReference type="PANTHER" id="PTHR46696">
    <property type="entry name" value="P450, PUTATIVE (EUROFUNG)-RELATED"/>
    <property type="match status" value="1"/>
</dbReference>
<dbReference type="GO" id="GO:0005506">
    <property type="term" value="F:iron ion binding"/>
    <property type="evidence" value="ECO:0007669"/>
    <property type="project" value="InterPro"/>
</dbReference>
<comment type="similarity">
    <text evidence="1">Belongs to the cytochrome P450 family.</text>
</comment>
<proteinExistence type="inferred from homology"/>
<dbReference type="RefSeq" id="WP_132244401.1">
    <property type="nucleotide sequence ID" value="NZ_SLZU01000005.1"/>
</dbReference>
<dbReference type="InterPro" id="IPR036396">
    <property type="entry name" value="Cyt_P450_sf"/>
</dbReference>
<dbReference type="OrthoDB" id="236246at2"/>
<dbReference type="InterPro" id="IPR001128">
    <property type="entry name" value="Cyt_P450"/>
</dbReference>
<dbReference type="GO" id="GO:0004497">
    <property type="term" value="F:monooxygenase activity"/>
    <property type="evidence" value="ECO:0007669"/>
    <property type="project" value="InterPro"/>
</dbReference>
<evidence type="ECO:0000313" key="2">
    <source>
        <dbReference type="EMBL" id="TCS64575.1"/>
    </source>
</evidence>
<dbReference type="AlphaFoldDB" id="A0A4R3JGG0"/>
<organism evidence="2 3">
    <name type="scientific">Primorskyibacter sedentarius</name>
    <dbReference type="NCBI Taxonomy" id="745311"/>
    <lineage>
        <taxon>Bacteria</taxon>
        <taxon>Pseudomonadati</taxon>
        <taxon>Pseudomonadota</taxon>
        <taxon>Alphaproteobacteria</taxon>
        <taxon>Rhodobacterales</taxon>
        <taxon>Roseobacteraceae</taxon>
        <taxon>Primorskyibacter</taxon>
    </lineage>
</organism>
<dbReference type="GO" id="GO:0020037">
    <property type="term" value="F:heme binding"/>
    <property type="evidence" value="ECO:0007669"/>
    <property type="project" value="InterPro"/>
</dbReference>
<sequence length="453" mass="50240">MISALRNIGETVFNGAAIWGEGLRSLGQLGMIGAKAARADGGLRKNIGPELKSVSGQRKVFEVLRAFSPNLSLKRQLVKSYDNTGTVIVTRNNDCIEVLDRNEDFEVVYGSRMRKLTDGDNFFLGMQPGWDYTRDTSAMRLAARQTDVAEIVLPRAKLLAGDIVERSHGKIDLPAQLSLQVPWDMTKTYFGVGGPDAATMKEWTSTLFWYLFEDLPADPALDQKAMSYAAALRDYLDTAIADRKANPTEDADILNRCLALQAADTPGMSDIGIRNNLLGLLIGAIPTISKACCYAMDELLNRPDELILAQSAARAGDDATFENYIWEALRFYPHNPVIYRRATRDTVIARSTFRQARVKKGQMVFAATLSAMFDRRAVEAPHEFRVNRPFETYIIWGYGMHTCFGAAINKAVIPAILKPLLAQRNLRRAPGPAGQIDTGPTPHPQHFHLEFDA</sequence>
<evidence type="ECO:0000256" key="1">
    <source>
        <dbReference type="ARBA" id="ARBA00010617"/>
    </source>
</evidence>
<reference evidence="2 3" key="1">
    <citation type="submission" date="2019-03" db="EMBL/GenBank/DDBJ databases">
        <title>Genomic Encyclopedia of Type Strains, Phase IV (KMG-IV): sequencing the most valuable type-strain genomes for metagenomic binning, comparative biology and taxonomic classification.</title>
        <authorList>
            <person name="Goeker M."/>
        </authorList>
    </citation>
    <scope>NUCLEOTIDE SEQUENCE [LARGE SCALE GENOMIC DNA]</scope>
    <source>
        <strain evidence="2 3">DSM 104836</strain>
    </source>
</reference>
<dbReference type="SUPFAM" id="SSF48264">
    <property type="entry name" value="Cytochrome P450"/>
    <property type="match status" value="1"/>
</dbReference>
<dbReference type="EMBL" id="SLZU01000005">
    <property type="protein sequence ID" value="TCS64575.1"/>
    <property type="molecule type" value="Genomic_DNA"/>
</dbReference>
<dbReference type="PANTHER" id="PTHR46696:SF1">
    <property type="entry name" value="CYTOCHROME P450 YJIB-RELATED"/>
    <property type="match status" value="1"/>
</dbReference>